<reference evidence="2 3" key="1">
    <citation type="submission" date="2019-08" db="EMBL/GenBank/DDBJ databases">
        <authorList>
            <person name="Guy L."/>
        </authorList>
    </citation>
    <scope>NUCLEOTIDE SEQUENCE [LARGE SCALE GENOMIC DNA]</scope>
    <source>
        <strain evidence="2 3">SGT-108</strain>
    </source>
</reference>
<dbReference type="EMBL" id="LR699120">
    <property type="protein sequence ID" value="VVC77039.1"/>
    <property type="molecule type" value="Genomic_DNA"/>
</dbReference>
<dbReference type="PANTHER" id="PTHR30399">
    <property type="entry name" value="UNCHARACTERIZED PROTEIN YGJP"/>
    <property type="match status" value="1"/>
</dbReference>
<proteinExistence type="predicted"/>
<organism evidence="2 3">
    <name type="scientific">Aquicella siphonis</name>
    <dbReference type="NCBI Taxonomy" id="254247"/>
    <lineage>
        <taxon>Bacteria</taxon>
        <taxon>Pseudomonadati</taxon>
        <taxon>Pseudomonadota</taxon>
        <taxon>Gammaproteobacteria</taxon>
        <taxon>Legionellales</taxon>
        <taxon>Coxiellaceae</taxon>
        <taxon>Aquicella</taxon>
    </lineage>
</organism>
<dbReference type="Pfam" id="PF01863">
    <property type="entry name" value="YgjP-like"/>
    <property type="match status" value="1"/>
</dbReference>
<dbReference type="KEGG" id="asip:AQUSIP_23660"/>
<dbReference type="PANTHER" id="PTHR30399:SF1">
    <property type="entry name" value="UTP PYROPHOSPHATASE"/>
    <property type="match status" value="1"/>
</dbReference>
<dbReference type="CDD" id="cd07344">
    <property type="entry name" value="M48_yhfN_like"/>
    <property type="match status" value="1"/>
</dbReference>
<accession>A0A5E4PIZ2</accession>
<gene>
    <name evidence="2" type="ORF">AQUSIP_23660</name>
</gene>
<sequence>MIPGQSAVVWPPQYKVRRHRLARRVKMRASHHDGLEITVPPSFNLHEIPRILEENKSWIIKQIALSQATVPPTLMRPDHVEFNALNELWKIHYVACQSRLEIIQRPHREIVLTGKIHETTQCRKKLIAWIRNYSRDYLISQLETLSLVTGMEYASAAVRDQKTVWGSCTSKKSISLNYKLVFLPHRLLRHIIIHELCHTKYLNHSRRFWNLVGEHDPDWRSHKLELRSADRFIPGWL</sequence>
<evidence type="ECO:0000313" key="2">
    <source>
        <dbReference type="EMBL" id="VVC77039.1"/>
    </source>
</evidence>
<evidence type="ECO:0000259" key="1">
    <source>
        <dbReference type="Pfam" id="PF01863"/>
    </source>
</evidence>
<feature type="domain" description="YgjP-like metallopeptidase" evidence="1">
    <location>
        <begin position="23"/>
        <end position="228"/>
    </location>
</feature>
<evidence type="ECO:0000313" key="3">
    <source>
        <dbReference type="Proteomes" id="UP000324194"/>
    </source>
</evidence>
<name>A0A5E4PIZ2_9COXI</name>
<dbReference type="InterPro" id="IPR002725">
    <property type="entry name" value="YgjP-like_metallopeptidase"/>
</dbReference>
<dbReference type="Gene3D" id="3.30.2010.10">
    <property type="entry name" value="Metalloproteases ('zincins'), catalytic domain"/>
    <property type="match status" value="1"/>
</dbReference>
<protein>
    <recommendedName>
        <fullName evidence="1">YgjP-like metallopeptidase domain-containing protein</fullName>
    </recommendedName>
</protein>
<dbReference type="InterPro" id="IPR053136">
    <property type="entry name" value="UTP_pyrophosphatase-like"/>
</dbReference>
<keyword evidence="3" id="KW-1185">Reference proteome</keyword>
<dbReference type="Proteomes" id="UP000324194">
    <property type="component" value="Chromosome 2"/>
</dbReference>
<dbReference type="AlphaFoldDB" id="A0A5E4PIZ2"/>